<sequence length="113" mass="12721">MVDVTTGHEVLSFMDGLSGYNQIRVSPKDEECTTFCTPKGIYCYKMNPLKCAFSVMSGKFLDFIIPHRGIEVNPAKVDAIQKIPPPRNLKELRSLHGNLAFTRRFISNLVGRC</sequence>
<name>A0AAW2RUI8_9LAMI</name>
<protein>
    <recommendedName>
        <fullName evidence="2">Transposon Ty3-I Gag-Pol polyprotein</fullName>
    </recommendedName>
</protein>
<evidence type="ECO:0000313" key="1">
    <source>
        <dbReference type="EMBL" id="KAL0383118.1"/>
    </source>
</evidence>
<dbReference type="InterPro" id="IPR043502">
    <property type="entry name" value="DNA/RNA_pol_sf"/>
</dbReference>
<proteinExistence type="predicted"/>
<reference evidence="1" key="2">
    <citation type="journal article" date="2024" name="Plant">
        <title>Genomic evolution and insights into agronomic trait innovations of Sesamum species.</title>
        <authorList>
            <person name="Miao H."/>
            <person name="Wang L."/>
            <person name="Qu L."/>
            <person name="Liu H."/>
            <person name="Sun Y."/>
            <person name="Le M."/>
            <person name="Wang Q."/>
            <person name="Wei S."/>
            <person name="Zheng Y."/>
            <person name="Lin W."/>
            <person name="Duan Y."/>
            <person name="Cao H."/>
            <person name="Xiong S."/>
            <person name="Wang X."/>
            <person name="Wei L."/>
            <person name="Li C."/>
            <person name="Ma Q."/>
            <person name="Ju M."/>
            <person name="Zhao R."/>
            <person name="Li G."/>
            <person name="Mu C."/>
            <person name="Tian Q."/>
            <person name="Mei H."/>
            <person name="Zhang T."/>
            <person name="Gao T."/>
            <person name="Zhang H."/>
        </authorList>
    </citation>
    <scope>NUCLEOTIDE SEQUENCE</scope>
    <source>
        <strain evidence="1">KEN8</strain>
    </source>
</reference>
<evidence type="ECO:0008006" key="2">
    <source>
        <dbReference type="Google" id="ProtNLM"/>
    </source>
</evidence>
<organism evidence="1">
    <name type="scientific">Sesamum calycinum</name>
    <dbReference type="NCBI Taxonomy" id="2727403"/>
    <lineage>
        <taxon>Eukaryota</taxon>
        <taxon>Viridiplantae</taxon>
        <taxon>Streptophyta</taxon>
        <taxon>Embryophyta</taxon>
        <taxon>Tracheophyta</taxon>
        <taxon>Spermatophyta</taxon>
        <taxon>Magnoliopsida</taxon>
        <taxon>eudicotyledons</taxon>
        <taxon>Gunneridae</taxon>
        <taxon>Pentapetalae</taxon>
        <taxon>asterids</taxon>
        <taxon>lamiids</taxon>
        <taxon>Lamiales</taxon>
        <taxon>Pedaliaceae</taxon>
        <taxon>Sesamum</taxon>
    </lineage>
</organism>
<dbReference type="SUPFAM" id="SSF56672">
    <property type="entry name" value="DNA/RNA polymerases"/>
    <property type="match status" value="1"/>
</dbReference>
<dbReference type="Gene3D" id="3.10.10.10">
    <property type="entry name" value="HIV Type 1 Reverse Transcriptase, subunit A, domain 1"/>
    <property type="match status" value="1"/>
</dbReference>
<dbReference type="Gene3D" id="3.30.70.270">
    <property type="match status" value="2"/>
</dbReference>
<dbReference type="AlphaFoldDB" id="A0AAW2RUI8"/>
<comment type="caution">
    <text evidence="1">The sequence shown here is derived from an EMBL/GenBank/DDBJ whole genome shotgun (WGS) entry which is preliminary data.</text>
</comment>
<dbReference type="InterPro" id="IPR050951">
    <property type="entry name" value="Retrovirus_Pol_polyprotein"/>
</dbReference>
<gene>
    <name evidence="1" type="ORF">Scaly_0599100</name>
</gene>
<dbReference type="PANTHER" id="PTHR37984:SF5">
    <property type="entry name" value="PROTEIN NYNRIN-LIKE"/>
    <property type="match status" value="1"/>
</dbReference>
<accession>A0AAW2RUI8</accession>
<reference evidence="1" key="1">
    <citation type="submission" date="2020-06" db="EMBL/GenBank/DDBJ databases">
        <authorList>
            <person name="Li T."/>
            <person name="Hu X."/>
            <person name="Zhang T."/>
            <person name="Song X."/>
            <person name="Zhang H."/>
            <person name="Dai N."/>
            <person name="Sheng W."/>
            <person name="Hou X."/>
            <person name="Wei L."/>
        </authorList>
    </citation>
    <scope>NUCLEOTIDE SEQUENCE</scope>
    <source>
        <strain evidence="1">KEN8</strain>
        <tissue evidence="1">Leaf</tissue>
    </source>
</reference>
<dbReference type="PANTHER" id="PTHR37984">
    <property type="entry name" value="PROTEIN CBG26694"/>
    <property type="match status" value="1"/>
</dbReference>
<dbReference type="InterPro" id="IPR043128">
    <property type="entry name" value="Rev_trsase/Diguanyl_cyclase"/>
</dbReference>
<dbReference type="EMBL" id="JACGWM010000003">
    <property type="protein sequence ID" value="KAL0383118.1"/>
    <property type="molecule type" value="Genomic_DNA"/>
</dbReference>